<keyword evidence="2" id="KW-0479">Metal-binding</keyword>
<dbReference type="PANTHER" id="PTHR44379:SF2">
    <property type="entry name" value="BLR6218 PROTEIN"/>
    <property type="match status" value="1"/>
</dbReference>
<evidence type="ECO:0000256" key="3">
    <source>
        <dbReference type="ARBA" id="ARBA00023002"/>
    </source>
</evidence>
<dbReference type="GO" id="GO:0016491">
    <property type="term" value="F:oxidoreductase activity"/>
    <property type="evidence" value="ECO:0007669"/>
    <property type="project" value="UniProtKB-KW"/>
</dbReference>
<dbReference type="InterPro" id="IPR036884">
    <property type="entry name" value="2Fe-2S-bd_dom_sf"/>
</dbReference>
<feature type="domain" description="2Fe-2S ferredoxin-type" evidence="6">
    <location>
        <begin position="16"/>
        <end position="92"/>
    </location>
</feature>
<dbReference type="SUPFAM" id="SSF47741">
    <property type="entry name" value="CO dehydrogenase ISP C-domain like"/>
    <property type="match status" value="1"/>
</dbReference>
<reference evidence="7 8" key="1">
    <citation type="journal article" date="2010" name="J. Bacteriol.">
        <title>Genome sequence of a cellulose-producing bacterium, Gluconacetobacter hansenii ATCC 23769.</title>
        <authorList>
            <person name="Iyer P.R."/>
            <person name="Geib S.M."/>
            <person name="Catchmark J."/>
            <person name="Kao T.H."/>
            <person name="Tien M."/>
        </authorList>
    </citation>
    <scope>NUCLEOTIDE SEQUENCE [LARGE SCALE GENOMIC DNA]</scope>
    <source>
        <strain evidence="7 8">ATCC 23769</strain>
    </source>
</reference>
<comment type="caution">
    <text evidence="7">The sequence shown here is derived from an EMBL/GenBank/DDBJ whole genome shotgun (WGS) entry which is preliminary data.</text>
</comment>
<dbReference type="EMBL" id="ADTV01000032">
    <property type="protein sequence ID" value="EFG84376.1"/>
    <property type="molecule type" value="Genomic_DNA"/>
</dbReference>
<dbReference type="SUPFAM" id="SSF54292">
    <property type="entry name" value="2Fe-2S ferredoxin-like"/>
    <property type="match status" value="1"/>
</dbReference>
<evidence type="ECO:0000256" key="2">
    <source>
        <dbReference type="ARBA" id="ARBA00022723"/>
    </source>
</evidence>
<keyword evidence="1" id="KW-0001">2Fe-2S</keyword>
<evidence type="ECO:0000313" key="8">
    <source>
        <dbReference type="Proteomes" id="UP000006468"/>
    </source>
</evidence>
<dbReference type="InterPro" id="IPR006058">
    <property type="entry name" value="2Fe2S_fd_BS"/>
</dbReference>
<dbReference type="Pfam" id="PF01799">
    <property type="entry name" value="Fer2_2"/>
    <property type="match status" value="1"/>
</dbReference>
<evidence type="ECO:0000256" key="4">
    <source>
        <dbReference type="ARBA" id="ARBA00023004"/>
    </source>
</evidence>
<dbReference type="FunFam" id="3.10.20.30:FF:000020">
    <property type="entry name" value="Xanthine dehydrogenase iron-sulfur subunit"/>
    <property type="match status" value="1"/>
</dbReference>
<dbReference type="Gene3D" id="3.10.20.30">
    <property type="match status" value="1"/>
</dbReference>
<dbReference type="GO" id="GO:0046872">
    <property type="term" value="F:metal ion binding"/>
    <property type="evidence" value="ECO:0007669"/>
    <property type="project" value="UniProtKB-KW"/>
</dbReference>
<evidence type="ECO:0000313" key="7">
    <source>
        <dbReference type="EMBL" id="EFG84376.1"/>
    </source>
</evidence>
<evidence type="ECO:0000256" key="1">
    <source>
        <dbReference type="ARBA" id="ARBA00022714"/>
    </source>
</evidence>
<dbReference type="Gene3D" id="1.10.150.120">
    <property type="entry name" value="[2Fe-2S]-binding domain"/>
    <property type="match status" value="1"/>
</dbReference>
<dbReference type="Proteomes" id="UP000006468">
    <property type="component" value="Chromosome"/>
</dbReference>
<keyword evidence="5" id="KW-0411">Iron-sulfur</keyword>
<gene>
    <name evidence="7" type="ORF">GXY_08699</name>
</gene>
<dbReference type="Pfam" id="PF00111">
    <property type="entry name" value="Fer2"/>
    <property type="match status" value="1"/>
</dbReference>
<sequence length="174" mass="18690">MVMQTASWTFLLGDGALMELTINGARHHIDVEPDTPLLWVLRDDLQMTGTKYGCGLAQCGACTVLVNGNAVRSCVMPVGEVGAAEITTIEAIEQDRIGKRVVAAWVRHQVPQCGYCQSGQVMAATSLLMRTAHPTDEDIRAAMVNLCRCGTYNAIKAAIHELADTTEGKGLDSD</sequence>
<dbReference type="PANTHER" id="PTHR44379">
    <property type="entry name" value="OXIDOREDUCTASE WITH IRON-SULFUR SUBUNIT"/>
    <property type="match status" value="1"/>
</dbReference>
<evidence type="ECO:0000259" key="6">
    <source>
        <dbReference type="PROSITE" id="PS51085"/>
    </source>
</evidence>
<protein>
    <submittedName>
        <fullName evidence="7">Oxidoreductase</fullName>
    </submittedName>
</protein>
<name>D5QF24_NOVHA</name>
<dbReference type="InterPro" id="IPR012675">
    <property type="entry name" value="Beta-grasp_dom_sf"/>
</dbReference>
<dbReference type="GO" id="GO:0051537">
    <property type="term" value="F:2 iron, 2 sulfur cluster binding"/>
    <property type="evidence" value="ECO:0007669"/>
    <property type="project" value="UniProtKB-KW"/>
</dbReference>
<keyword evidence="3" id="KW-0560">Oxidoreductase</keyword>
<dbReference type="PROSITE" id="PS00197">
    <property type="entry name" value="2FE2S_FER_1"/>
    <property type="match status" value="1"/>
</dbReference>
<dbReference type="InterPro" id="IPR002888">
    <property type="entry name" value="2Fe-2S-bd"/>
</dbReference>
<dbReference type="HOGENOM" id="CLU_052511_3_0_5"/>
<proteinExistence type="predicted"/>
<dbReference type="PROSITE" id="PS51085">
    <property type="entry name" value="2FE2S_FER_2"/>
    <property type="match status" value="1"/>
</dbReference>
<dbReference type="AlphaFoldDB" id="D5QF24"/>
<dbReference type="CDD" id="cd00207">
    <property type="entry name" value="fer2"/>
    <property type="match status" value="1"/>
</dbReference>
<evidence type="ECO:0000256" key="5">
    <source>
        <dbReference type="ARBA" id="ARBA00023014"/>
    </source>
</evidence>
<dbReference type="InterPro" id="IPR036010">
    <property type="entry name" value="2Fe-2S_ferredoxin-like_sf"/>
</dbReference>
<keyword evidence="4" id="KW-0408">Iron</keyword>
<accession>D5QF24</accession>
<dbReference type="InterPro" id="IPR001041">
    <property type="entry name" value="2Fe-2S_ferredoxin-type"/>
</dbReference>
<dbReference type="InterPro" id="IPR051452">
    <property type="entry name" value="Diverse_Oxidoreductases"/>
</dbReference>
<organism evidence="7 8">
    <name type="scientific">Novacetimonas hansenii ATCC 23769</name>
    <dbReference type="NCBI Taxonomy" id="714995"/>
    <lineage>
        <taxon>Bacteria</taxon>
        <taxon>Pseudomonadati</taxon>
        <taxon>Pseudomonadota</taxon>
        <taxon>Alphaproteobacteria</taxon>
        <taxon>Acetobacterales</taxon>
        <taxon>Acetobacteraceae</taxon>
        <taxon>Novacetimonas</taxon>
    </lineage>
</organism>